<dbReference type="InterPro" id="IPR006359">
    <property type="entry name" value="Tscrpt_elong_fac_GreA"/>
</dbReference>
<evidence type="ECO:0000256" key="4">
    <source>
        <dbReference type="ARBA" id="ARBA00023125"/>
    </source>
</evidence>
<evidence type="ECO:0000256" key="7">
    <source>
        <dbReference type="ARBA" id="ARBA00030776"/>
    </source>
</evidence>
<dbReference type="FunFam" id="1.10.287.180:FF:000001">
    <property type="entry name" value="Transcription elongation factor GreA"/>
    <property type="match status" value="1"/>
</dbReference>
<feature type="domain" description="Transcription elongation factor GreA/GreB C-terminal" evidence="10">
    <location>
        <begin position="83"/>
        <end position="154"/>
    </location>
</feature>
<feature type="domain" description="Transcription elongation factor GreA/GreB N-terminal" evidence="11">
    <location>
        <begin position="8"/>
        <end position="77"/>
    </location>
</feature>
<sequence length="155" mass="17361">MQDQESAYFSKEGLVKLKSELESLKTKKRKEIADRLEYAKSLGDLSENSEYQEAKESQILNEGKIVELEDMLRRAVVVEHAFKDTADIGSQIVLEDSGGNQLRFTIVGSKEASPSENKISHESPLGKALIGHKKLEKVVARTPKGDVEYKIIEIQ</sequence>
<evidence type="ECO:0000259" key="11">
    <source>
        <dbReference type="Pfam" id="PF03449"/>
    </source>
</evidence>
<gene>
    <name evidence="8" type="primary">greA</name>
    <name evidence="12" type="ORF">A2834_03950</name>
</gene>
<accession>A0A1F5VIH7</accession>
<dbReference type="PROSITE" id="PS00829">
    <property type="entry name" value="GREAB_1"/>
    <property type="match status" value="1"/>
</dbReference>
<comment type="caution">
    <text evidence="12">The sequence shown here is derived from an EMBL/GenBank/DDBJ whole genome shotgun (WGS) entry which is preliminary data.</text>
</comment>
<dbReference type="Proteomes" id="UP000179251">
    <property type="component" value="Unassembled WGS sequence"/>
</dbReference>
<dbReference type="InterPro" id="IPR036805">
    <property type="entry name" value="Tscrpt_elong_fac_GreA/B_N_sf"/>
</dbReference>
<dbReference type="AlphaFoldDB" id="A0A1F5VIH7"/>
<dbReference type="SUPFAM" id="SSF54534">
    <property type="entry name" value="FKBP-like"/>
    <property type="match status" value="1"/>
</dbReference>
<evidence type="ECO:0000256" key="3">
    <source>
        <dbReference type="ARBA" id="ARBA00023015"/>
    </source>
</evidence>
<keyword evidence="4 8" id="KW-0238">DNA-binding</keyword>
<dbReference type="Pfam" id="PF01272">
    <property type="entry name" value="GreA_GreB"/>
    <property type="match status" value="1"/>
</dbReference>
<dbReference type="InterPro" id="IPR022691">
    <property type="entry name" value="Tscrpt_elong_fac_GreA/B_N"/>
</dbReference>
<dbReference type="STRING" id="1798325.A2834_03950"/>
<evidence type="ECO:0000313" key="12">
    <source>
        <dbReference type="EMBL" id="OGF63259.1"/>
    </source>
</evidence>
<dbReference type="SUPFAM" id="SSF46557">
    <property type="entry name" value="GreA transcript cleavage protein, N-terminal domain"/>
    <property type="match status" value="1"/>
</dbReference>
<dbReference type="EMBL" id="MFHD01000005">
    <property type="protein sequence ID" value="OGF63259.1"/>
    <property type="molecule type" value="Genomic_DNA"/>
</dbReference>
<dbReference type="InterPro" id="IPR001437">
    <property type="entry name" value="Tscrpt_elong_fac_GreA/B_C"/>
</dbReference>
<dbReference type="Gene3D" id="1.10.287.180">
    <property type="entry name" value="Transcription elongation factor, GreA/GreB, N-terminal domain"/>
    <property type="match status" value="1"/>
</dbReference>
<protein>
    <recommendedName>
        <fullName evidence="2 8">Transcription elongation factor GreA</fullName>
    </recommendedName>
    <alternativeName>
        <fullName evidence="7 8">Transcript cleavage factor GreA</fullName>
    </alternativeName>
</protein>
<comment type="similarity">
    <text evidence="1 8 9">Belongs to the GreA/GreB family.</text>
</comment>
<dbReference type="PIRSF" id="PIRSF006092">
    <property type="entry name" value="GreA_GreB"/>
    <property type="match status" value="1"/>
</dbReference>
<dbReference type="InterPro" id="IPR028624">
    <property type="entry name" value="Tscrpt_elong_fac_GreA/B"/>
</dbReference>
<dbReference type="Gene3D" id="3.10.50.30">
    <property type="entry name" value="Transcription elongation factor, GreA/GreB, C-terminal domain"/>
    <property type="match status" value="1"/>
</dbReference>
<organism evidence="12 13">
    <name type="scientific">Candidatus Giovannonibacteria bacterium RIFCSPHIGHO2_01_FULL_45_23</name>
    <dbReference type="NCBI Taxonomy" id="1798325"/>
    <lineage>
        <taxon>Bacteria</taxon>
        <taxon>Candidatus Giovannoniibacteriota</taxon>
    </lineage>
</organism>
<name>A0A1F5VIH7_9BACT</name>
<evidence type="ECO:0000256" key="6">
    <source>
        <dbReference type="ARBA" id="ARBA00024916"/>
    </source>
</evidence>
<dbReference type="NCBIfam" id="TIGR01462">
    <property type="entry name" value="greA"/>
    <property type="match status" value="1"/>
</dbReference>
<comment type="function">
    <text evidence="6 8 9">Necessary for efficient RNA polymerase transcription elongation past template-encoded arresting sites. The arresting sites in DNA have the property of trapping a certain fraction of elongating RNA polymerases that pass through, resulting in locked ternary complexes. Cleavage of the nascent transcript by cleavage factors such as GreA or GreB allows the resumption of elongation from the new 3'terminus. GreA releases sequences of 2 to 3 nucleotides.</text>
</comment>
<evidence type="ECO:0000313" key="13">
    <source>
        <dbReference type="Proteomes" id="UP000179251"/>
    </source>
</evidence>
<dbReference type="PANTHER" id="PTHR30437:SF4">
    <property type="entry name" value="TRANSCRIPTION ELONGATION FACTOR GREA"/>
    <property type="match status" value="1"/>
</dbReference>
<dbReference type="GO" id="GO:0003677">
    <property type="term" value="F:DNA binding"/>
    <property type="evidence" value="ECO:0007669"/>
    <property type="project" value="UniProtKB-UniRule"/>
</dbReference>
<dbReference type="InterPro" id="IPR018151">
    <property type="entry name" value="TF_GreA/GreB_CS"/>
</dbReference>
<dbReference type="InterPro" id="IPR036953">
    <property type="entry name" value="GreA/GreB_C_sf"/>
</dbReference>
<keyword evidence="5 8" id="KW-0804">Transcription</keyword>
<evidence type="ECO:0000256" key="5">
    <source>
        <dbReference type="ARBA" id="ARBA00023163"/>
    </source>
</evidence>
<keyword evidence="3 8" id="KW-0805">Transcription regulation</keyword>
<evidence type="ECO:0000256" key="8">
    <source>
        <dbReference type="HAMAP-Rule" id="MF_00105"/>
    </source>
</evidence>
<dbReference type="Pfam" id="PF03449">
    <property type="entry name" value="GreA_GreB_N"/>
    <property type="match status" value="1"/>
</dbReference>
<evidence type="ECO:0000256" key="9">
    <source>
        <dbReference type="RuleBase" id="RU000556"/>
    </source>
</evidence>
<reference evidence="12 13" key="1">
    <citation type="journal article" date="2016" name="Nat. Commun.">
        <title>Thousands of microbial genomes shed light on interconnected biogeochemical processes in an aquifer system.</title>
        <authorList>
            <person name="Anantharaman K."/>
            <person name="Brown C.T."/>
            <person name="Hug L.A."/>
            <person name="Sharon I."/>
            <person name="Castelle C.J."/>
            <person name="Probst A.J."/>
            <person name="Thomas B.C."/>
            <person name="Singh A."/>
            <person name="Wilkins M.J."/>
            <person name="Karaoz U."/>
            <person name="Brodie E.L."/>
            <person name="Williams K.H."/>
            <person name="Hubbard S.S."/>
            <person name="Banfield J.F."/>
        </authorList>
    </citation>
    <scope>NUCLEOTIDE SEQUENCE [LARGE SCALE GENOMIC DNA]</scope>
</reference>
<dbReference type="InterPro" id="IPR023459">
    <property type="entry name" value="Tscrpt_elong_fac_GreA/B_fam"/>
</dbReference>
<dbReference type="GO" id="GO:0070063">
    <property type="term" value="F:RNA polymerase binding"/>
    <property type="evidence" value="ECO:0007669"/>
    <property type="project" value="InterPro"/>
</dbReference>
<dbReference type="PANTHER" id="PTHR30437">
    <property type="entry name" value="TRANSCRIPTION ELONGATION FACTOR GREA"/>
    <property type="match status" value="1"/>
</dbReference>
<evidence type="ECO:0000256" key="1">
    <source>
        <dbReference type="ARBA" id="ARBA00008213"/>
    </source>
</evidence>
<dbReference type="HAMAP" id="MF_00105">
    <property type="entry name" value="GreA_GreB"/>
    <property type="match status" value="1"/>
</dbReference>
<evidence type="ECO:0000259" key="10">
    <source>
        <dbReference type="Pfam" id="PF01272"/>
    </source>
</evidence>
<dbReference type="NCBIfam" id="NF001263">
    <property type="entry name" value="PRK00226.1-4"/>
    <property type="match status" value="1"/>
</dbReference>
<dbReference type="GO" id="GO:0032784">
    <property type="term" value="P:regulation of DNA-templated transcription elongation"/>
    <property type="evidence" value="ECO:0007669"/>
    <property type="project" value="UniProtKB-UniRule"/>
</dbReference>
<evidence type="ECO:0000256" key="2">
    <source>
        <dbReference type="ARBA" id="ARBA00013729"/>
    </source>
</evidence>
<proteinExistence type="inferred from homology"/>
<dbReference type="GO" id="GO:0006354">
    <property type="term" value="P:DNA-templated transcription elongation"/>
    <property type="evidence" value="ECO:0007669"/>
    <property type="project" value="TreeGrafter"/>
</dbReference>